<evidence type="ECO:0000313" key="4">
    <source>
        <dbReference type="Proteomes" id="UP000031518"/>
    </source>
</evidence>
<accession>A0A0B6WVW2</accession>
<dbReference type="RefSeq" id="WP_060635230.1">
    <property type="nucleotide sequence ID" value="NZ_CBXV010000002.1"/>
</dbReference>
<keyword evidence="3" id="KW-0489">Methyltransferase</keyword>
<evidence type="ECO:0000313" key="3">
    <source>
        <dbReference type="EMBL" id="CDM64419.1"/>
    </source>
</evidence>
<dbReference type="InterPro" id="IPR009537">
    <property type="entry name" value="DUF1156"/>
</dbReference>
<gene>
    <name evidence="3" type="ORF">PYK22_00413</name>
</gene>
<dbReference type="SUPFAM" id="SSF53335">
    <property type="entry name" value="S-adenosyl-L-methionine-dependent methyltransferases"/>
    <property type="match status" value="2"/>
</dbReference>
<feature type="domain" description="DUF1156" evidence="2">
    <location>
        <begin position="14"/>
        <end position="73"/>
    </location>
</feature>
<organism evidence="3 4">
    <name type="scientific">Pyrinomonas methylaliphatogenes</name>
    <dbReference type="NCBI Taxonomy" id="454194"/>
    <lineage>
        <taxon>Bacteria</taxon>
        <taxon>Pseudomonadati</taxon>
        <taxon>Acidobacteriota</taxon>
        <taxon>Blastocatellia</taxon>
        <taxon>Blastocatellales</taxon>
        <taxon>Pyrinomonadaceae</taxon>
        <taxon>Pyrinomonas</taxon>
    </lineage>
</organism>
<dbReference type="AlphaFoldDB" id="A0A0B6WVW2"/>
<reference evidence="3 4" key="1">
    <citation type="submission" date="2013-12" db="EMBL/GenBank/DDBJ databases">
        <authorList>
            <person name="Stott M."/>
        </authorList>
    </citation>
    <scope>NUCLEOTIDE SEQUENCE [LARGE SCALE GENOMIC DNA]</scope>
    <source>
        <strain evidence="3 4">K22</strain>
    </source>
</reference>
<keyword evidence="3" id="KW-0808">Transferase</keyword>
<feature type="compositionally biased region" description="Acidic residues" evidence="1">
    <location>
        <begin position="835"/>
        <end position="850"/>
    </location>
</feature>
<sequence>MIPKSCKRLAEVDFPIAEVSKHAAREKSIRHGHPSTLHLWWARRPLASCRAVLLGLLFPDPCDPLCPEDFKAKAREMLPRVQGLIGSDDEDLRRALLRFIADFANWDLAANRTYLEIARALVKAAYPAEPPLVVDPFAGGGSIPLEALRVGCEAFASDLNPVACLILKVMLEEIPRHGPGLAEELRRVGAEIKREAEKELAELYPKDEDGAVPIAYLWARTVRCEAPNCGAEIPLVRSFWLCKRASRKRALRPRVERPEGQPPRVEFEIFEPKSEREVSGGTVSRARATCLCCRAVLTPERVRAQLAAQRGGADVVFDEKGQRTGGARLLAVVTLKPGESGRHYRLPTERDYQAVCQAQKRLKAILDEWEREKGKRQKEKGKNQEAGHTVFPFSFSLLPSLCPVPDEPTPAGGGSGAGRAFSVQKYGMLQWGDLFTARQKVALVTLARLARERPGADGEAVRAAMAVAISKQAERLSSLVSWISSTQAPRGTFARQALPIVWDFLEMVPVVNEEEFPELVEAMADVVELFALTRSHTGQVQPADATEHPLPDETAHVWFTDPPYYDAVPYADLSDFFLVWLKRALPGHPLLRDPFDPTNPLTPKTREAVQNERSETEDGRPKDRAFYEEAMAKAFAEGRRVLREDGIGSVVFAHKTTEGWEALLSGMIRGGWTITGSWPIATERPGRLRSQESAALATSVHLICRPRPEDAPVGDWGDVLRELPQRVSDWMERLQGEGIRGADLVFACIGPALEIFSRFSRVETAEGREVKLEEFLEKVWEAVGRAALTQVLGVAEARSANGSVGALEEDARLTALFLWTLQSTEGEDHHRDAEGAEEDEGLEDLEDEDSATSVVGKGFSLPFDVVRRFAQPLGIDLPRWEERIIKTERGMVRLLPLPERAEQLLGKDGGDRRAIWGDEDSQKKLQQALFQETEEPPQRQRKRRGNKKLSAEKDSPLRFDGEEEVTTLDRVHTAMLLQSSGQSAALRGLLKAEMERGPDFLRLANALSALYPKGSEEKRLVDAMLLAVPR</sequence>
<dbReference type="EMBL" id="CBXV010000002">
    <property type="protein sequence ID" value="CDM64419.1"/>
    <property type="molecule type" value="Genomic_DNA"/>
</dbReference>
<keyword evidence="4" id="KW-1185">Reference proteome</keyword>
<dbReference type="InterPro" id="IPR029063">
    <property type="entry name" value="SAM-dependent_MTases_sf"/>
</dbReference>
<dbReference type="REBASE" id="132371">
    <property type="entry name" value="M.PmeK22ORF413P"/>
</dbReference>
<feature type="region of interest" description="Disordered" evidence="1">
    <location>
        <begin position="826"/>
        <end position="851"/>
    </location>
</feature>
<evidence type="ECO:0000259" key="2">
    <source>
        <dbReference type="Pfam" id="PF06634"/>
    </source>
</evidence>
<proteinExistence type="predicted"/>
<dbReference type="OrthoDB" id="9800801at2"/>
<dbReference type="GO" id="GO:0032259">
    <property type="term" value="P:methylation"/>
    <property type="evidence" value="ECO:0007669"/>
    <property type="project" value="UniProtKB-KW"/>
</dbReference>
<feature type="compositionally biased region" description="Basic and acidic residues" evidence="1">
    <location>
        <begin position="604"/>
        <end position="620"/>
    </location>
</feature>
<feature type="region of interest" description="Disordered" evidence="1">
    <location>
        <begin position="594"/>
        <end position="620"/>
    </location>
</feature>
<evidence type="ECO:0000256" key="1">
    <source>
        <dbReference type="SAM" id="MobiDB-lite"/>
    </source>
</evidence>
<reference evidence="3 4" key="2">
    <citation type="submission" date="2015-01" db="EMBL/GenBank/DDBJ databases">
        <title>Complete genome sequence of Pyrinomonas methylaliphatogenes type strain K22T.</title>
        <authorList>
            <person name="Lee K.C.Y."/>
            <person name="Power J.F."/>
            <person name="Dunfield P.F."/>
            <person name="Morgan X.C."/>
            <person name="Huttenhower C."/>
            <person name="Stott M.B."/>
        </authorList>
    </citation>
    <scope>NUCLEOTIDE SEQUENCE [LARGE SCALE GENOMIC DNA]</scope>
    <source>
        <strain evidence="3 4">K22</strain>
    </source>
</reference>
<protein>
    <submittedName>
        <fullName evidence="3">Adenine-specific DNA methylase containing a Zn-ribbon</fullName>
    </submittedName>
</protein>
<dbReference type="Gene3D" id="3.40.50.150">
    <property type="entry name" value="Vaccinia Virus protein VP39"/>
    <property type="match status" value="2"/>
</dbReference>
<dbReference type="STRING" id="454194.PYK22_00413"/>
<feature type="region of interest" description="Disordered" evidence="1">
    <location>
        <begin position="929"/>
        <end position="960"/>
    </location>
</feature>
<dbReference type="Pfam" id="PF06634">
    <property type="entry name" value="DUF1156"/>
    <property type="match status" value="1"/>
</dbReference>
<feature type="compositionally biased region" description="Basic and acidic residues" evidence="1">
    <location>
        <begin position="949"/>
        <end position="960"/>
    </location>
</feature>
<name>A0A0B6WVW2_9BACT</name>
<dbReference type="Proteomes" id="UP000031518">
    <property type="component" value="Unassembled WGS sequence"/>
</dbReference>
<dbReference type="GO" id="GO:0008168">
    <property type="term" value="F:methyltransferase activity"/>
    <property type="evidence" value="ECO:0007669"/>
    <property type="project" value="UniProtKB-KW"/>
</dbReference>